<keyword evidence="4" id="KW-1185">Reference proteome</keyword>
<dbReference type="GO" id="GO:0016758">
    <property type="term" value="F:hexosyltransferase activity"/>
    <property type="evidence" value="ECO:0007669"/>
    <property type="project" value="InterPro"/>
</dbReference>
<dbReference type="InterPro" id="IPR004276">
    <property type="entry name" value="GlycoTrans_28_N"/>
</dbReference>
<dbReference type="FunFam" id="3.40.50.2000:FF:000009">
    <property type="entry name" value="Sterol 3-beta-glucosyltransferase UGT80A2"/>
    <property type="match status" value="1"/>
</dbReference>
<dbReference type="Gene3D" id="3.40.50.2000">
    <property type="entry name" value="Glycogen Phosphorylase B"/>
    <property type="match status" value="2"/>
</dbReference>
<dbReference type="GO" id="GO:0005975">
    <property type="term" value="P:carbohydrate metabolic process"/>
    <property type="evidence" value="ECO:0007669"/>
    <property type="project" value="InterPro"/>
</dbReference>
<dbReference type="PANTHER" id="PTHR48050">
    <property type="entry name" value="STEROL 3-BETA-GLUCOSYLTRANSFERASE"/>
    <property type="match status" value="1"/>
</dbReference>
<feature type="domain" description="Erythromycin biosynthesis protein CIII-like C-terminal" evidence="2">
    <location>
        <begin position="295"/>
        <end position="391"/>
    </location>
</feature>
<evidence type="ECO:0000313" key="4">
    <source>
        <dbReference type="Proteomes" id="UP000216339"/>
    </source>
</evidence>
<dbReference type="InterPro" id="IPR002213">
    <property type="entry name" value="UDP_glucos_trans"/>
</dbReference>
<feature type="domain" description="Glycosyltransferase family 28 N-terminal" evidence="1">
    <location>
        <begin position="3"/>
        <end position="55"/>
    </location>
</feature>
<dbReference type="EMBL" id="MQWD01000001">
    <property type="protein sequence ID" value="PAP75271.1"/>
    <property type="molecule type" value="Genomic_DNA"/>
</dbReference>
<proteinExistence type="predicted"/>
<dbReference type="Pfam" id="PF06722">
    <property type="entry name" value="EryCIII-like_C"/>
    <property type="match status" value="1"/>
</dbReference>
<dbReference type="Proteomes" id="UP000216339">
    <property type="component" value="Unassembled WGS sequence"/>
</dbReference>
<dbReference type="PANTHER" id="PTHR48050:SF13">
    <property type="entry name" value="STEROL 3-BETA-GLUCOSYLTRANSFERASE UGT80A2"/>
    <property type="match status" value="1"/>
</dbReference>
<dbReference type="AlphaFoldDB" id="A0A271IVI8"/>
<protein>
    <submittedName>
        <fullName evidence="3">Uncharacterized protein</fullName>
    </submittedName>
</protein>
<gene>
    <name evidence="3" type="ORF">BSZ37_01835</name>
</gene>
<dbReference type="RefSeq" id="WP_095508904.1">
    <property type="nucleotide sequence ID" value="NZ_MQWD01000001.1"/>
</dbReference>
<dbReference type="OrthoDB" id="764352at2"/>
<dbReference type="InterPro" id="IPR050426">
    <property type="entry name" value="Glycosyltransferase_28"/>
</dbReference>
<dbReference type="Pfam" id="PF03033">
    <property type="entry name" value="Glyco_transf_28"/>
    <property type="match status" value="1"/>
</dbReference>
<dbReference type="GO" id="GO:0033072">
    <property type="term" value="P:vancomycin biosynthetic process"/>
    <property type="evidence" value="ECO:0007669"/>
    <property type="project" value="UniProtKB-ARBA"/>
</dbReference>
<dbReference type="InterPro" id="IPR010610">
    <property type="entry name" value="EryCIII-like_C"/>
</dbReference>
<name>A0A271IVI8_9BACT</name>
<accession>A0A271IVI8</accession>
<evidence type="ECO:0000259" key="1">
    <source>
        <dbReference type="Pfam" id="PF03033"/>
    </source>
</evidence>
<organism evidence="3 4">
    <name type="scientific">Rubrivirga marina</name>
    <dbReference type="NCBI Taxonomy" id="1196024"/>
    <lineage>
        <taxon>Bacteria</taxon>
        <taxon>Pseudomonadati</taxon>
        <taxon>Rhodothermota</taxon>
        <taxon>Rhodothermia</taxon>
        <taxon>Rhodothermales</taxon>
        <taxon>Rubricoccaceae</taxon>
        <taxon>Rubrivirga</taxon>
    </lineage>
</organism>
<comment type="caution">
    <text evidence="3">The sequence shown here is derived from an EMBL/GenBank/DDBJ whole genome shotgun (WGS) entry which is preliminary data.</text>
</comment>
<dbReference type="GO" id="GO:0008194">
    <property type="term" value="F:UDP-glycosyltransferase activity"/>
    <property type="evidence" value="ECO:0007669"/>
    <property type="project" value="InterPro"/>
</dbReference>
<evidence type="ECO:0000313" key="3">
    <source>
        <dbReference type="EMBL" id="PAP75271.1"/>
    </source>
</evidence>
<dbReference type="SUPFAM" id="SSF53756">
    <property type="entry name" value="UDP-Glycosyltransferase/glycogen phosphorylase"/>
    <property type="match status" value="1"/>
</dbReference>
<evidence type="ECO:0000259" key="2">
    <source>
        <dbReference type="Pfam" id="PF06722"/>
    </source>
</evidence>
<reference evidence="3 4" key="1">
    <citation type="submission" date="2016-11" db="EMBL/GenBank/DDBJ databases">
        <title>Study of marine rhodopsin-containing bacteria.</title>
        <authorList>
            <person name="Yoshizawa S."/>
            <person name="Kumagai Y."/>
            <person name="Kogure K."/>
        </authorList>
    </citation>
    <scope>NUCLEOTIDE SEQUENCE [LARGE SCALE GENOMIC DNA]</scope>
    <source>
        <strain evidence="3 4">SAORIC-28</strain>
    </source>
</reference>
<sequence>MRVFVTTAGSRGDVQPYVALAAGLRDAGHDVTLSTAGRFEPLAEAHGVPFAPTTNALLHLMDEPAIRQGLETMTGLGPMLRQMPRLVRLSGAVQAELVDDSWEAIGDAAPDVIVSNQKAYWGPSFAAHLGARSIFAVLQPVYVPTGTAPLAGAPALPLGAAYNRLTYRAVALGLRASARRYLAGWRKRTGAGPPPRAAVPTVHGMSRHVVPEPPDWPDWAAMSGYWFVEEPSWAPPPDLQAFLDAGEPPVYVGFGSLAGRDPERATRLVVEALRAAGVRGLLATGWGGLAPTDLGDDLFMIEQAPHDALFPLCAAVVHHGGAGTTAAGLRAGRPTVICPFFGDQPFWGRRVHTLGAGPAPVKQTDLTPVTLAAMITEATTSASVRQRAEAFGEAIRAEDGVANAVAFIERFGSR</sequence>
<dbReference type="CDD" id="cd03784">
    <property type="entry name" value="GT1_Gtf-like"/>
    <property type="match status" value="1"/>
</dbReference>